<accession>C8WVJ1</accession>
<proteinExistence type="predicted"/>
<dbReference type="HOGENOM" id="CLU_2140564_0_0_9"/>
<reference evidence="1 2" key="2">
    <citation type="journal article" date="2010" name="Stand. Genomic Sci.">
        <title>Complete genome sequence of Alicyclobacillus acidocaldarius type strain (104-IA).</title>
        <authorList>
            <person name="Mavromatis K."/>
            <person name="Sikorski J."/>
            <person name="Lapidus A."/>
            <person name="Glavina Del Rio T."/>
            <person name="Copeland A."/>
            <person name="Tice H."/>
            <person name="Cheng J.F."/>
            <person name="Lucas S."/>
            <person name="Chen F."/>
            <person name="Nolan M."/>
            <person name="Bruce D."/>
            <person name="Goodwin L."/>
            <person name="Pitluck S."/>
            <person name="Ivanova N."/>
            <person name="Ovchinnikova G."/>
            <person name="Pati A."/>
            <person name="Chen A."/>
            <person name="Palaniappan K."/>
            <person name="Land M."/>
            <person name="Hauser L."/>
            <person name="Chang Y.J."/>
            <person name="Jeffries C.D."/>
            <person name="Chain P."/>
            <person name="Meincke L."/>
            <person name="Sims D."/>
            <person name="Chertkov O."/>
            <person name="Han C."/>
            <person name="Brettin T."/>
            <person name="Detter J.C."/>
            <person name="Wahrenburg C."/>
            <person name="Rohde M."/>
            <person name="Pukall R."/>
            <person name="Goker M."/>
            <person name="Bristow J."/>
            <person name="Eisen J.A."/>
            <person name="Markowitz V."/>
            <person name="Hugenholtz P."/>
            <person name="Klenk H.P."/>
            <person name="Kyrpides N.C."/>
        </authorList>
    </citation>
    <scope>NUCLEOTIDE SEQUENCE [LARGE SCALE GENOMIC DNA]</scope>
    <source>
        <strain evidence="2">ATCC 27009 / DSM 446 / BCRC 14685 / JCM 5260 / KCTC 1825 / NBRC 15652 / NCIMB 11725 / NRRL B-14509 / 104-IA</strain>
    </source>
</reference>
<dbReference type="AlphaFoldDB" id="C8WVJ1"/>
<protein>
    <submittedName>
        <fullName evidence="1">Uncharacterized protein</fullName>
    </submittedName>
</protein>
<evidence type="ECO:0000313" key="2">
    <source>
        <dbReference type="Proteomes" id="UP000001917"/>
    </source>
</evidence>
<evidence type="ECO:0000313" key="1">
    <source>
        <dbReference type="EMBL" id="ACV58113.1"/>
    </source>
</evidence>
<dbReference type="KEGG" id="aac:Aaci_1076"/>
<keyword evidence="2" id="KW-1185">Reference proteome</keyword>
<dbReference type="Proteomes" id="UP000001917">
    <property type="component" value="Chromosome"/>
</dbReference>
<dbReference type="EMBL" id="CP001727">
    <property type="protein sequence ID" value="ACV58113.1"/>
    <property type="molecule type" value="Genomic_DNA"/>
</dbReference>
<sequence length="115" mass="13484">MNGRTATLTDVYSQLQQAMTPFMNVTVRISYFLNQATKPPVNVWDTTIHRISKINGAILVDYDEGILLLDEDTECEVRQTNGHDWLFLKHSDWCVIIVKWLDIPKKYRSFPRIQR</sequence>
<name>C8WVJ1_ALIAD</name>
<organism evidence="1 2">
    <name type="scientific">Alicyclobacillus acidocaldarius subsp. acidocaldarius (strain ATCC 27009 / DSM 446 / BCRC 14685 / JCM 5260 / KCTC 1825 / NBRC 15652 / NCIMB 11725 / NRRL B-14509 / 104-IA)</name>
    <name type="common">Bacillus acidocaldarius</name>
    <dbReference type="NCBI Taxonomy" id="521098"/>
    <lineage>
        <taxon>Bacteria</taxon>
        <taxon>Bacillati</taxon>
        <taxon>Bacillota</taxon>
        <taxon>Bacilli</taxon>
        <taxon>Bacillales</taxon>
        <taxon>Alicyclobacillaceae</taxon>
        <taxon>Alicyclobacillus</taxon>
    </lineage>
</organism>
<reference evidence="2" key="1">
    <citation type="submission" date="2009-09" db="EMBL/GenBank/DDBJ databases">
        <title>The complete chromosome of Alicyclobacillus acidocaldarius subsp. acidocaldarius DSM 446.</title>
        <authorList>
            <consortium name="US DOE Joint Genome Institute (JGI-PGF)"/>
            <person name="Lucas S."/>
            <person name="Copeland A."/>
            <person name="Lapidus A."/>
            <person name="Glavina del Rio T."/>
            <person name="Dalin E."/>
            <person name="Tice H."/>
            <person name="Bruce D."/>
            <person name="Goodwin L."/>
            <person name="Pitluck S."/>
            <person name="Kyrpides N."/>
            <person name="Mavromatis K."/>
            <person name="Ivanova N."/>
            <person name="Ovchinnikova G."/>
            <person name="Chertkov O."/>
            <person name="Sims D."/>
            <person name="Brettin T."/>
            <person name="Detter J.C."/>
            <person name="Han C."/>
            <person name="Larimer F."/>
            <person name="Land M."/>
            <person name="Hauser L."/>
            <person name="Markowitz V."/>
            <person name="Cheng J.-F."/>
            <person name="Hugenholtz P."/>
            <person name="Woyke T."/>
            <person name="Wu D."/>
            <person name="Pukall R."/>
            <person name="Klenk H.-P."/>
            <person name="Eisen J.A."/>
        </authorList>
    </citation>
    <scope>NUCLEOTIDE SEQUENCE [LARGE SCALE GENOMIC DNA]</scope>
    <source>
        <strain evidence="2">ATCC 27009 / DSM 446 / BCRC 14685 / JCM 5260 / KCTC 1825 / NBRC 15652 / NCIMB 11725 / NRRL B-14509 / 104-IA</strain>
    </source>
</reference>
<dbReference type="RefSeq" id="WP_012810455.1">
    <property type="nucleotide sequence ID" value="NC_013205.1"/>
</dbReference>
<gene>
    <name evidence="1" type="ordered locus">Aaci_1076</name>
</gene>
<dbReference type="STRING" id="521098.Aaci_1076"/>